<dbReference type="EMBL" id="JANPWB010000010">
    <property type="protein sequence ID" value="KAJ1134331.1"/>
    <property type="molecule type" value="Genomic_DNA"/>
</dbReference>
<evidence type="ECO:0000313" key="2">
    <source>
        <dbReference type="EMBL" id="KAJ1134331.1"/>
    </source>
</evidence>
<sequence>MGLGVIKSARPKHTPVVSAGAPSLESRLSKETGTGGVQPRTPPALPQKPKIKERQPRATLQAAPAHSHSLAPRGATHSRRIASRPPHRSPEAHRWQGTTKSLHAVRDH</sequence>
<dbReference type="Proteomes" id="UP001066276">
    <property type="component" value="Chromosome 6"/>
</dbReference>
<proteinExistence type="predicted"/>
<gene>
    <name evidence="2" type="ORF">NDU88_000783</name>
</gene>
<organism evidence="2 3">
    <name type="scientific">Pleurodeles waltl</name>
    <name type="common">Iberian ribbed newt</name>
    <dbReference type="NCBI Taxonomy" id="8319"/>
    <lineage>
        <taxon>Eukaryota</taxon>
        <taxon>Metazoa</taxon>
        <taxon>Chordata</taxon>
        <taxon>Craniata</taxon>
        <taxon>Vertebrata</taxon>
        <taxon>Euteleostomi</taxon>
        <taxon>Amphibia</taxon>
        <taxon>Batrachia</taxon>
        <taxon>Caudata</taxon>
        <taxon>Salamandroidea</taxon>
        <taxon>Salamandridae</taxon>
        <taxon>Pleurodelinae</taxon>
        <taxon>Pleurodeles</taxon>
    </lineage>
</organism>
<protein>
    <submittedName>
        <fullName evidence="2">Uncharacterized protein</fullName>
    </submittedName>
</protein>
<feature type="compositionally biased region" description="Basic residues" evidence="1">
    <location>
        <begin position="76"/>
        <end position="87"/>
    </location>
</feature>
<dbReference type="AlphaFoldDB" id="A0AAV7Q192"/>
<keyword evidence="3" id="KW-1185">Reference proteome</keyword>
<evidence type="ECO:0000256" key="1">
    <source>
        <dbReference type="SAM" id="MobiDB-lite"/>
    </source>
</evidence>
<name>A0AAV7Q192_PLEWA</name>
<evidence type="ECO:0000313" key="3">
    <source>
        <dbReference type="Proteomes" id="UP001066276"/>
    </source>
</evidence>
<accession>A0AAV7Q192</accession>
<feature type="region of interest" description="Disordered" evidence="1">
    <location>
        <begin position="1"/>
        <end position="108"/>
    </location>
</feature>
<reference evidence="2" key="1">
    <citation type="journal article" date="2022" name="bioRxiv">
        <title>Sequencing and chromosome-scale assembly of the giantPleurodeles waltlgenome.</title>
        <authorList>
            <person name="Brown T."/>
            <person name="Elewa A."/>
            <person name="Iarovenko S."/>
            <person name="Subramanian E."/>
            <person name="Araus A.J."/>
            <person name="Petzold A."/>
            <person name="Susuki M."/>
            <person name="Suzuki K.-i.T."/>
            <person name="Hayashi T."/>
            <person name="Toyoda A."/>
            <person name="Oliveira C."/>
            <person name="Osipova E."/>
            <person name="Leigh N.D."/>
            <person name="Simon A."/>
            <person name="Yun M.H."/>
        </authorList>
    </citation>
    <scope>NUCLEOTIDE SEQUENCE</scope>
    <source>
        <strain evidence="2">20211129_DDA</strain>
        <tissue evidence="2">Liver</tissue>
    </source>
</reference>
<comment type="caution">
    <text evidence="2">The sequence shown here is derived from an EMBL/GenBank/DDBJ whole genome shotgun (WGS) entry which is preliminary data.</text>
</comment>